<dbReference type="InterPro" id="IPR036249">
    <property type="entry name" value="Thioredoxin-like_sf"/>
</dbReference>
<proteinExistence type="predicted"/>
<dbReference type="PROSITE" id="PS50405">
    <property type="entry name" value="GST_CTER"/>
    <property type="match status" value="1"/>
</dbReference>
<dbReference type="Gene3D" id="1.20.1050.10">
    <property type="match status" value="1"/>
</dbReference>
<accession>A0ABY8F860</accession>
<dbReference type="SFLD" id="SFLDG00358">
    <property type="entry name" value="Main_(cytGST)"/>
    <property type="match status" value="1"/>
</dbReference>
<dbReference type="SFLD" id="SFLDG01150">
    <property type="entry name" value="Main.1:_Beta-like"/>
    <property type="match status" value="1"/>
</dbReference>
<dbReference type="EMBL" id="CP120863">
    <property type="protein sequence ID" value="WFE91693.1"/>
    <property type="molecule type" value="Genomic_DNA"/>
</dbReference>
<dbReference type="InterPro" id="IPR010987">
    <property type="entry name" value="Glutathione-S-Trfase_C-like"/>
</dbReference>
<dbReference type="Pfam" id="PF02798">
    <property type="entry name" value="GST_N"/>
    <property type="match status" value="1"/>
</dbReference>
<evidence type="ECO:0000313" key="4">
    <source>
        <dbReference type="Proteomes" id="UP001209803"/>
    </source>
</evidence>
<keyword evidence="4" id="KW-1185">Reference proteome</keyword>
<dbReference type="SUPFAM" id="SSF52833">
    <property type="entry name" value="Thioredoxin-like"/>
    <property type="match status" value="1"/>
</dbReference>
<sequence>MKLYVTDLSPNSRRVLAAVSHLGFDGETEIQKYDLMKGEHRSDELKAVNPNQKVPVLVDGDFSLWEANPIMIYLGERAGAEEFCPTHRQGRIEVLRWMSWEVQHFNRALGDIVWETVAKQAFGLGAPDTVKIEAGLDNFRRFAAVLENHLADRDFVLGDELTVADFAVGSHSALAMHPQSQVPLKDFPKVNAYLQRLEAVPAWAATAPKPRAEAAE</sequence>
<evidence type="ECO:0000259" key="2">
    <source>
        <dbReference type="PROSITE" id="PS50405"/>
    </source>
</evidence>
<dbReference type="Pfam" id="PF13410">
    <property type="entry name" value="GST_C_2"/>
    <property type="match status" value="1"/>
</dbReference>
<dbReference type="PANTHER" id="PTHR44051">
    <property type="entry name" value="GLUTATHIONE S-TRANSFERASE-RELATED"/>
    <property type="match status" value="1"/>
</dbReference>
<dbReference type="InterPro" id="IPR036282">
    <property type="entry name" value="Glutathione-S-Trfase_C_sf"/>
</dbReference>
<dbReference type="SFLD" id="SFLDS00019">
    <property type="entry name" value="Glutathione_Transferase_(cytos"/>
    <property type="match status" value="1"/>
</dbReference>
<organism evidence="3 4">
    <name type="scientific">Roseibium porphyridii</name>
    <dbReference type="NCBI Taxonomy" id="2866279"/>
    <lineage>
        <taxon>Bacteria</taxon>
        <taxon>Pseudomonadati</taxon>
        <taxon>Pseudomonadota</taxon>
        <taxon>Alphaproteobacteria</taxon>
        <taxon>Hyphomicrobiales</taxon>
        <taxon>Stappiaceae</taxon>
        <taxon>Roseibium</taxon>
    </lineage>
</organism>
<dbReference type="PANTHER" id="PTHR44051:SF8">
    <property type="entry name" value="GLUTATHIONE S-TRANSFERASE GSTA"/>
    <property type="match status" value="1"/>
</dbReference>
<dbReference type="Proteomes" id="UP001209803">
    <property type="component" value="Chromosome"/>
</dbReference>
<dbReference type="SUPFAM" id="SSF47616">
    <property type="entry name" value="GST C-terminal domain-like"/>
    <property type="match status" value="1"/>
</dbReference>
<evidence type="ECO:0000313" key="3">
    <source>
        <dbReference type="EMBL" id="WFE91693.1"/>
    </source>
</evidence>
<protein>
    <submittedName>
        <fullName evidence="3">Glutathione S-transferase family protein</fullName>
    </submittedName>
</protein>
<feature type="domain" description="GST N-terminal" evidence="1">
    <location>
        <begin position="1"/>
        <end position="82"/>
    </location>
</feature>
<name>A0ABY8F860_9HYPH</name>
<gene>
    <name evidence="3" type="ORF">K1718_10130</name>
</gene>
<feature type="domain" description="GST C-terminal" evidence="2">
    <location>
        <begin position="87"/>
        <end position="216"/>
    </location>
</feature>
<dbReference type="Gene3D" id="3.40.30.10">
    <property type="entry name" value="Glutaredoxin"/>
    <property type="match status" value="1"/>
</dbReference>
<evidence type="ECO:0000259" key="1">
    <source>
        <dbReference type="PROSITE" id="PS50404"/>
    </source>
</evidence>
<dbReference type="InterPro" id="IPR004045">
    <property type="entry name" value="Glutathione_S-Trfase_N"/>
</dbReference>
<dbReference type="RefSeq" id="WP_265684286.1">
    <property type="nucleotide sequence ID" value="NZ_CP120863.1"/>
</dbReference>
<dbReference type="InterPro" id="IPR040079">
    <property type="entry name" value="Glutathione_S-Trfase"/>
</dbReference>
<dbReference type="PROSITE" id="PS50404">
    <property type="entry name" value="GST_NTER"/>
    <property type="match status" value="1"/>
</dbReference>
<reference evidence="3 4" key="1">
    <citation type="submission" date="2023-03" db="EMBL/GenBank/DDBJ databases">
        <title>Roseibium porphyridii sp. nov. and Roseibium rhodosorbium sp. nov. isolated from marine algae, Porphyridium cruentum and Rhodosorus marinus, respectively.</title>
        <authorList>
            <person name="Lee M.W."/>
            <person name="Choi B.J."/>
            <person name="Lee J.K."/>
            <person name="Choi D.G."/>
            <person name="Baek J.H."/>
            <person name="Bayburt H."/>
            <person name="Kim J.M."/>
            <person name="Han D.M."/>
            <person name="Kim K.H."/>
            <person name="Jeon C.O."/>
        </authorList>
    </citation>
    <scope>NUCLEOTIDE SEQUENCE [LARGE SCALE GENOMIC DNA]</scope>
    <source>
        <strain evidence="3 4">KMA01</strain>
    </source>
</reference>